<gene>
    <name evidence="1" type="ORF">HL667_24105</name>
</gene>
<evidence type="ECO:0000313" key="1">
    <source>
        <dbReference type="EMBL" id="NPU68107.1"/>
    </source>
</evidence>
<evidence type="ECO:0008006" key="3">
    <source>
        <dbReference type="Google" id="ProtNLM"/>
    </source>
</evidence>
<dbReference type="RefSeq" id="WP_172113181.1">
    <property type="nucleotide sequence ID" value="NZ_JABFDN010000009.1"/>
</dbReference>
<proteinExistence type="predicted"/>
<comment type="caution">
    <text evidence="1">The sequence shown here is derived from an EMBL/GenBank/DDBJ whole genome shotgun (WGS) entry which is preliminary data.</text>
</comment>
<organism evidence="1 2">
    <name type="scientific">Bradyrhizobium aeschynomenes</name>
    <dbReference type="NCBI Taxonomy" id="2734909"/>
    <lineage>
        <taxon>Bacteria</taxon>
        <taxon>Pseudomonadati</taxon>
        <taxon>Pseudomonadota</taxon>
        <taxon>Alphaproteobacteria</taxon>
        <taxon>Hyphomicrobiales</taxon>
        <taxon>Nitrobacteraceae</taxon>
        <taxon>Bradyrhizobium</taxon>
    </lineage>
</organism>
<dbReference type="EMBL" id="JABFDN010000009">
    <property type="protein sequence ID" value="NPU68107.1"/>
    <property type="molecule type" value="Genomic_DNA"/>
</dbReference>
<keyword evidence="2" id="KW-1185">Reference proteome</keyword>
<protein>
    <recommendedName>
        <fullName evidence="3">Ribbon-helix-helix protein CopG domain-containing protein</fullName>
    </recommendedName>
</protein>
<name>A0ABX2CLD9_9BRAD</name>
<reference evidence="1" key="1">
    <citation type="submission" date="2020-05" db="EMBL/GenBank/DDBJ databases">
        <title>Nod-independent and nitrogen-fixing Bradyrhizobium aeschynomene sp. nov. isolated from nodules of Aeschynomene indica.</title>
        <authorList>
            <person name="Zhang Z."/>
        </authorList>
    </citation>
    <scope>NUCLEOTIDE SEQUENCE</scope>
    <source>
        <strain evidence="1">83012</strain>
    </source>
</reference>
<sequence>MINRQMTPMTPLSDMRRDHSPAVRLGHDAVSAVKLSQQLTADIDAWAETHQITRSDAISRLLAIGLHASRPPAMTQPKLRDPVAIEQNAIQLIDQMLDPSLPADERERRIRRLVEGPAEFAGERIDLPRHSG</sequence>
<dbReference type="Proteomes" id="UP000886476">
    <property type="component" value="Unassembled WGS sequence"/>
</dbReference>
<accession>A0ABX2CLD9</accession>
<evidence type="ECO:0000313" key="2">
    <source>
        <dbReference type="Proteomes" id="UP000886476"/>
    </source>
</evidence>